<protein>
    <submittedName>
        <fullName evidence="1">tRNA (Adenine(22)-N(1))-methyltransferase</fullName>
        <ecNumber evidence="1">2.1.1.217</ecNumber>
    </submittedName>
</protein>
<dbReference type="InterPro" id="IPR029063">
    <property type="entry name" value="SAM-dependent_MTases_sf"/>
</dbReference>
<dbReference type="KEGG" id="crw:CROST_018630"/>
<dbReference type="PANTHER" id="PTHR38451:SF1">
    <property type="entry name" value="TRNA (ADENINE(22)-N(1))-METHYLTRANSFERASE"/>
    <property type="match status" value="1"/>
</dbReference>
<dbReference type="SUPFAM" id="SSF53335">
    <property type="entry name" value="S-adenosyl-L-methionine-dependent methyltransferases"/>
    <property type="match status" value="1"/>
</dbReference>
<dbReference type="PIRSF" id="PIRSF018637">
    <property type="entry name" value="TrmK"/>
    <property type="match status" value="1"/>
</dbReference>
<sequence length="229" mass="26400">MEISSRLKLIGEIIDEGEIIADIGTDHAYLPIYLLKNNCQMKFIASDVNKGPLEKAISNIKMYGFQDKIECRLGSGLNVLREGEADAAIIAGMGGNLIRDIIEERLDIFKTLKYAVLQPVQNPDILRKYLYEQGFNILGEQLCIDENKYYEIIKVCYASKKQKKDDLYYEISEKLIAMKHPLLKEYIEYKIEKYHKIYKNIGEVTENALNRKEELNTKIHKLKGLLSCL</sequence>
<dbReference type="PANTHER" id="PTHR38451">
    <property type="entry name" value="TRNA (ADENINE(22)-N(1))-METHYLTRANSFERASE"/>
    <property type="match status" value="1"/>
</dbReference>
<dbReference type="InterPro" id="IPR006901">
    <property type="entry name" value="TrmK"/>
</dbReference>
<dbReference type="Pfam" id="PF04816">
    <property type="entry name" value="TrmK"/>
    <property type="match status" value="1"/>
</dbReference>
<dbReference type="GO" id="GO:0160105">
    <property type="term" value="F:tRNA (adenine(22)-N1)-methyltransferase activity"/>
    <property type="evidence" value="ECO:0007669"/>
    <property type="project" value="UniProtKB-EC"/>
</dbReference>
<evidence type="ECO:0000313" key="1">
    <source>
        <dbReference type="EMBL" id="URZ11146.1"/>
    </source>
</evidence>
<keyword evidence="2" id="KW-1185">Reference proteome</keyword>
<dbReference type="GO" id="GO:0032259">
    <property type="term" value="P:methylation"/>
    <property type="evidence" value="ECO:0007669"/>
    <property type="project" value="UniProtKB-KW"/>
</dbReference>
<dbReference type="RefSeq" id="WP_077833411.1">
    <property type="nucleotide sequence ID" value="NZ_CP096983.1"/>
</dbReference>
<dbReference type="Gene3D" id="3.40.50.150">
    <property type="entry name" value="Vaccinia Virus protein VP39"/>
    <property type="match status" value="1"/>
</dbReference>
<dbReference type="AlphaFoldDB" id="A0A1S8LA30"/>
<proteinExistence type="predicted"/>
<keyword evidence="1" id="KW-0808">Transferase</keyword>
<keyword evidence="1" id="KW-0489">Methyltransferase</keyword>
<reference evidence="1 2" key="1">
    <citation type="submission" date="2022-04" db="EMBL/GenBank/DDBJ databases">
        <title>Genome sequence of C. roseum typestrain.</title>
        <authorList>
            <person name="Poehlein A."/>
            <person name="Schoch T."/>
            <person name="Duerre P."/>
            <person name="Daniel R."/>
        </authorList>
    </citation>
    <scope>NUCLEOTIDE SEQUENCE [LARGE SCALE GENOMIC DNA]</scope>
    <source>
        <strain evidence="1 2">DSM 7320</strain>
    </source>
</reference>
<name>A0A1S8LA30_9CLOT</name>
<dbReference type="STRING" id="84029.CROST_14430"/>
<organism evidence="1 2">
    <name type="scientific">Clostridium felsineum</name>
    <dbReference type="NCBI Taxonomy" id="36839"/>
    <lineage>
        <taxon>Bacteria</taxon>
        <taxon>Bacillati</taxon>
        <taxon>Bacillota</taxon>
        <taxon>Clostridia</taxon>
        <taxon>Eubacteriales</taxon>
        <taxon>Clostridiaceae</taxon>
        <taxon>Clostridium</taxon>
    </lineage>
</organism>
<dbReference type="Proteomes" id="UP000190951">
    <property type="component" value="Chromosome"/>
</dbReference>
<gene>
    <name evidence="1" type="primary">trmK</name>
    <name evidence="1" type="ORF">CROST_018630</name>
</gene>
<dbReference type="EC" id="2.1.1.217" evidence="1"/>
<evidence type="ECO:0000313" key="2">
    <source>
        <dbReference type="Proteomes" id="UP000190951"/>
    </source>
</evidence>
<dbReference type="EMBL" id="CP096983">
    <property type="protein sequence ID" value="URZ11146.1"/>
    <property type="molecule type" value="Genomic_DNA"/>
</dbReference>
<accession>A0A1S8LA30</accession>